<accession>A0ABQ3K6B6</accession>
<dbReference type="EMBL" id="BNAW01000005">
    <property type="protein sequence ID" value="GHG03814.1"/>
    <property type="molecule type" value="Genomic_DNA"/>
</dbReference>
<organism evidence="3 4">
    <name type="scientific">Amycolatopsis bullii</name>
    <dbReference type="NCBI Taxonomy" id="941987"/>
    <lineage>
        <taxon>Bacteria</taxon>
        <taxon>Bacillati</taxon>
        <taxon>Actinomycetota</taxon>
        <taxon>Actinomycetes</taxon>
        <taxon>Pseudonocardiales</taxon>
        <taxon>Pseudonocardiaceae</taxon>
        <taxon>Amycolatopsis</taxon>
    </lineage>
</organism>
<protein>
    <recommendedName>
        <fullName evidence="2">Bacterial transcriptional activator domain-containing protein</fullName>
    </recommendedName>
</protein>
<sequence>MDFGRFRLAMAGARAAEKRGDPGTAAQKSREALECWTGLPSWEHAARTWSGNGRSSSGFASPRGKNG</sequence>
<dbReference type="Pfam" id="PF03704">
    <property type="entry name" value="BTAD"/>
    <property type="match status" value="1"/>
</dbReference>
<dbReference type="Proteomes" id="UP000649955">
    <property type="component" value="Unassembled WGS sequence"/>
</dbReference>
<evidence type="ECO:0000313" key="4">
    <source>
        <dbReference type="Proteomes" id="UP000649955"/>
    </source>
</evidence>
<comment type="caution">
    <text evidence="3">The sequence shown here is derived from an EMBL/GenBank/DDBJ whole genome shotgun (WGS) entry which is preliminary data.</text>
</comment>
<feature type="region of interest" description="Disordered" evidence="1">
    <location>
        <begin position="47"/>
        <end position="67"/>
    </location>
</feature>
<feature type="compositionally biased region" description="Polar residues" evidence="1">
    <location>
        <begin position="49"/>
        <end position="59"/>
    </location>
</feature>
<reference evidence="4" key="1">
    <citation type="journal article" date="2019" name="Int. J. Syst. Evol. Microbiol.">
        <title>The Global Catalogue of Microorganisms (GCM) 10K type strain sequencing project: providing services to taxonomists for standard genome sequencing and annotation.</title>
        <authorList>
            <consortium name="The Broad Institute Genomics Platform"/>
            <consortium name="The Broad Institute Genome Sequencing Center for Infectious Disease"/>
            <person name="Wu L."/>
            <person name="Ma J."/>
        </authorList>
    </citation>
    <scope>NUCLEOTIDE SEQUENCE [LARGE SCALE GENOMIC DNA]</scope>
    <source>
        <strain evidence="4">CGMCC 4.7680</strain>
    </source>
</reference>
<keyword evidence="4" id="KW-1185">Reference proteome</keyword>
<name>A0ABQ3K6B6_9PSEU</name>
<evidence type="ECO:0000259" key="2">
    <source>
        <dbReference type="Pfam" id="PF03704"/>
    </source>
</evidence>
<gene>
    <name evidence="3" type="ORF">GCM10017567_19670</name>
</gene>
<evidence type="ECO:0000256" key="1">
    <source>
        <dbReference type="SAM" id="MobiDB-lite"/>
    </source>
</evidence>
<evidence type="ECO:0000313" key="3">
    <source>
        <dbReference type="EMBL" id="GHG03814.1"/>
    </source>
</evidence>
<dbReference type="InterPro" id="IPR011990">
    <property type="entry name" value="TPR-like_helical_dom_sf"/>
</dbReference>
<feature type="domain" description="Bacterial transcriptional activator" evidence="2">
    <location>
        <begin position="1"/>
        <end position="40"/>
    </location>
</feature>
<dbReference type="InterPro" id="IPR005158">
    <property type="entry name" value="BTAD"/>
</dbReference>
<proteinExistence type="predicted"/>
<dbReference type="Gene3D" id="1.25.40.10">
    <property type="entry name" value="Tetratricopeptide repeat domain"/>
    <property type="match status" value="1"/>
</dbReference>